<gene>
    <name evidence="3" type="ORF">PUN28_011855</name>
</gene>
<name>A0AAW2FLE8_9HYME</name>
<dbReference type="InterPro" id="IPR016024">
    <property type="entry name" value="ARM-type_fold"/>
</dbReference>
<evidence type="ECO:0000259" key="2">
    <source>
        <dbReference type="Pfam" id="PF22964"/>
    </source>
</evidence>
<evidence type="ECO:0000313" key="4">
    <source>
        <dbReference type="Proteomes" id="UP001430953"/>
    </source>
</evidence>
<evidence type="ECO:0000256" key="1">
    <source>
        <dbReference type="ARBA" id="ARBA00022786"/>
    </source>
</evidence>
<dbReference type="Gene3D" id="1.25.10.10">
    <property type="entry name" value="Leucine-rich Repeat Variant"/>
    <property type="match status" value="1"/>
</dbReference>
<dbReference type="EMBL" id="JADYXP020000011">
    <property type="protein sequence ID" value="KAL0114810.1"/>
    <property type="molecule type" value="Genomic_DNA"/>
</dbReference>
<evidence type="ECO:0000313" key="3">
    <source>
        <dbReference type="EMBL" id="KAL0114810.1"/>
    </source>
</evidence>
<reference evidence="3 4" key="1">
    <citation type="submission" date="2023-03" db="EMBL/GenBank/DDBJ databases">
        <title>High recombination rates correlate with genetic variation in Cardiocondyla obscurior ants.</title>
        <authorList>
            <person name="Errbii M."/>
        </authorList>
    </citation>
    <scope>NUCLEOTIDE SEQUENCE [LARGE SCALE GENOMIC DNA]</scope>
    <source>
        <strain evidence="3">Alpha-2009</strain>
        <tissue evidence="3">Whole body</tissue>
    </source>
</reference>
<proteinExistence type="predicted"/>
<feature type="domain" description="Protein zer-1 homolog-like C-terminal" evidence="2">
    <location>
        <begin position="1"/>
        <end position="138"/>
    </location>
</feature>
<dbReference type="PANTHER" id="PTHR12904:SF22">
    <property type="entry name" value="ZYG-11 FAMILY MEMBER B, CELL CYCLE REGULATOR"/>
    <property type="match status" value="1"/>
</dbReference>
<protein>
    <recommendedName>
        <fullName evidence="2">Protein zer-1 homolog-like C-terminal domain-containing protein</fullName>
    </recommendedName>
</protein>
<dbReference type="InterPro" id="IPR051341">
    <property type="entry name" value="Zyg-11_UBL_adapter"/>
</dbReference>
<comment type="caution">
    <text evidence="3">The sequence shown here is derived from an EMBL/GenBank/DDBJ whole genome shotgun (WGS) entry which is preliminary data.</text>
</comment>
<dbReference type="PANTHER" id="PTHR12904">
    <property type="match status" value="1"/>
</dbReference>
<accession>A0AAW2FLE8</accession>
<dbReference type="GO" id="GO:0031462">
    <property type="term" value="C:Cul2-RING ubiquitin ligase complex"/>
    <property type="evidence" value="ECO:0007669"/>
    <property type="project" value="TreeGrafter"/>
</dbReference>
<dbReference type="AlphaFoldDB" id="A0AAW2FLE8"/>
<dbReference type="Pfam" id="PF22964">
    <property type="entry name" value="ZER1-like_2nd"/>
    <property type="match status" value="1"/>
</dbReference>
<dbReference type="InterPro" id="IPR055142">
    <property type="entry name" value="ZER1-like_C"/>
</dbReference>
<dbReference type="Proteomes" id="UP001430953">
    <property type="component" value="Unassembled WGS sequence"/>
</dbReference>
<keyword evidence="4" id="KW-1185">Reference proteome</keyword>
<keyword evidence="1" id="KW-0833">Ubl conjugation pathway</keyword>
<sequence>MELFLQVLDSFQGESSVETKVLGLLNNIAEVDYLRPRLMQPRFIKMLSMLLDSEHIDVSYFAAGIAAHLLSDGPRSWCNMPSQSSREQLLDQLVFAVTHWQTPQGKMVAYRSLQPFFPLLRCTDAYLVQLWAVWAIHHQNVIV</sequence>
<organism evidence="3 4">
    <name type="scientific">Cardiocondyla obscurior</name>
    <dbReference type="NCBI Taxonomy" id="286306"/>
    <lineage>
        <taxon>Eukaryota</taxon>
        <taxon>Metazoa</taxon>
        <taxon>Ecdysozoa</taxon>
        <taxon>Arthropoda</taxon>
        <taxon>Hexapoda</taxon>
        <taxon>Insecta</taxon>
        <taxon>Pterygota</taxon>
        <taxon>Neoptera</taxon>
        <taxon>Endopterygota</taxon>
        <taxon>Hymenoptera</taxon>
        <taxon>Apocrita</taxon>
        <taxon>Aculeata</taxon>
        <taxon>Formicoidea</taxon>
        <taxon>Formicidae</taxon>
        <taxon>Myrmicinae</taxon>
        <taxon>Cardiocondyla</taxon>
    </lineage>
</organism>
<dbReference type="InterPro" id="IPR011989">
    <property type="entry name" value="ARM-like"/>
</dbReference>
<dbReference type="SUPFAM" id="SSF48371">
    <property type="entry name" value="ARM repeat"/>
    <property type="match status" value="1"/>
</dbReference>